<protein>
    <submittedName>
        <fullName evidence="1">Uncharacterized protein</fullName>
    </submittedName>
</protein>
<comment type="caution">
    <text evidence="1">The sequence shown here is derived from an EMBL/GenBank/DDBJ whole genome shotgun (WGS) entry which is preliminary data.</text>
</comment>
<dbReference type="EMBL" id="BGZK01002153">
    <property type="protein sequence ID" value="GBP91244.1"/>
    <property type="molecule type" value="Genomic_DNA"/>
</dbReference>
<reference evidence="1 2" key="1">
    <citation type="journal article" date="2019" name="Commun. Biol.">
        <title>The bagworm genome reveals a unique fibroin gene that provides high tensile strength.</title>
        <authorList>
            <person name="Kono N."/>
            <person name="Nakamura H."/>
            <person name="Ohtoshi R."/>
            <person name="Tomita M."/>
            <person name="Numata K."/>
            <person name="Arakawa K."/>
        </authorList>
    </citation>
    <scope>NUCLEOTIDE SEQUENCE [LARGE SCALE GENOMIC DNA]</scope>
</reference>
<keyword evidence="2" id="KW-1185">Reference proteome</keyword>
<proteinExistence type="predicted"/>
<name>A0A4C1ZVY0_EUMVA</name>
<organism evidence="1 2">
    <name type="scientific">Eumeta variegata</name>
    <name type="common">Bagworm moth</name>
    <name type="synonym">Eumeta japonica</name>
    <dbReference type="NCBI Taxonomy" id="151549"/>
    <lineage>
        <taxon>Eukaryota</taxon>
        <taxon>Metazoa</taxon>
        <taxon>Ecdysozoa</taxon>
        <taxon>Arthropoda</taxon>
        <taxon>Hexapoda</taxon>
        <taxon>Insecta</taxon>
        <taxon>Pterygota</taxon>
        <taxon>Neoptera</taxon>
        <taxon>Endopterygota</taxon>
        <taxon>Lepidoptera</taxon>
        <taxon>Glossata</taxon>
        <taxon>Ditrysia</taxon>
        <taxon>Tineoidea</taxon>
        <taxon>Psychidae</taxon>
        <taxon>Oiketicinae</taxon>
        <taxon>Eumeta</taxon>
    </lineage>
</organism>
<gene>
    <name evidence="1" type="ORF">EVAR_65108_1</name>
</gene>
<accession>A0A4C1ZVY0</accession>
<dbReference type="AlphaFoldDB" id="A0A4C1ZVY0"/>
<sequence>MNRYLGIGGHMKFTVRTETSKGTPGGAPPHGLRKRTGLVTIKDRNEWRKTLLPVYSHLINFYKFFDFDGQLESKRVQCHPRKARVGRLLTVAGRRICMCAEYSSEESVEP</sequence>
<evidence type="ECO:0000313" key="2">
    <source>
        <dbReference type="Proteomes" id="UP000299102"/>
    </source>
</evidence>
<evidence type="ECO:0000313" key="1">
    <source>
        <dbReference type="EMBL" id="GBP91244.1"/>
    </source>
</evidence>
<dbReference type="Proteomes" id="UP000299102">
    <property type="component" value="Unassembled WGS sequence"/>
</dbReference>